<dbReference type="PANTHER" id="PTHR43157:SF31">
    <property type="entry name" value="PHOSPHATIDYLINOSITOL-GLYCAN BIOSYNTHESIS CLASS F PROTEIN"/>
    <property type="match status" value="1"/>
</dbReference>
<reference evidence="2 3" key="1">
    <citation type="journal article" date="2019" name="Nat. Ecol. Evol.">
        <title>Megaphylogeny resolves global patterns of mushroom evolution.</title>
        <authorList>
            <person name="Varga T."/>
            <person name="Krizsan K."/>
            <person name="Foldi C."/>
            <person name="Dima B."/>
            <person name="Sanchez-Garcia M."/>
            <person name="Sanchez-Ramirez S."/>
            <person name="Szollosi G.J."/>
            <person name="Szarkandi J.G."/>
            <person name="Papp V."/>
            <person name="Albert L."/>
            <person name="Andreopoulos W."/>
            <person name="Angelini C."/>
            <person name="Antonin V."/>
            <person name="Barry K.W."/>
            <person name="Bougher N.L."/>
            <person name="Buchanan P."/>
            <person name="Buyck B."/>
            <person name="Bense V."/>
            <person name="Catcheside P."/>
            <person name="Chovatia M."/>
            <person name="Cooper J."/>
            <person name="Damon W."/>
            <person name="Desjardin D."/>
            <person name="Finy P."/>
            <person name="Geml J."/>
            <person name="Haridas S."/>
            <person name="Hughes K."/>
            <person name="Justo A."/>
            <person name="Karasinski D."/>
            <person name="Kautmanova I."/>
            <person name="Kiss B."/>
            <person name="Kocsube S."/>
            <person name="Kotiranta H."/>
            <person name="LaButti K.M."/>
            <person name="Lechner B.E."/>
            <person name="Liimatainen K."/>
            <person name="Lipzen A."/>
            <person name="Lukacs Z."/>
            <person name="Mihaltcheva S."/>
            <person name="Morgado L.N."/>
            <person name="Niskanen T."/>
            <person name="Noordeloos M.E."/>
            <person name="Ohm R.A."/>
            <person name="Ortiz-Santana B."/>
            <person name="Ovrebo C."/>
            <person name="Racz N."/>
            <person name="Riley R."/>
            <person name="Savchenko A."/>
            <person name="Shiryaev A."/>
            <person name="Soop K."/>
            <person name="Spirin V."/>
            <person name="Szebenyi C."/>
            <person name="Tomsovsky M."/>
            <person name="Tulloss R.E."/>
            <person name="Uehling J."/>
            <person name="Grigoriev I.V."/>
            <person name="Vagvolgyi C."/>
            <person name="Papp T."/>
            <person name="Martin F.M."/>
            <person name="Miettinen O."/>
            <person name="Hibbett D.S."/>
            <person name="Nagy L.G."/>
        </authorList>
    </citation>
    <scope>NUCLEOTIDE SEQUENCE [LARGE SCALE GENOMIC DNA]</scope>
    <source>
        <strain evidence="2 3">CBS 121175</strain>
    </source>
</reference>
<dbReference type="AlphaFoldDB" id="A0A5C3KY57"/>
<gene>
    <name evidence="2" type="ORF">FA15DRAFT_591090</name>
</gene>
<dbReference type="PANTHER" id="PTHR43157">
    <property type="entry name" value="PHOSPHATIDYLINOSITOL-GLYCAN BIOSYNTHESIS CLASS F PROTEIN-RELATED"/>
    <property type="match status" value="1"/>
</dbReference>
<dbReference type="SUPFAM" id="SSF51735">
    <property type="entry name" value="NAD(P)-binding Rossmann-fold domains"/>
    <property type="match status" value="1"/>
</dbReference>
<dbReference type="PRINTS" id="PR00081">
    <property type="entry name" value="GDHRDH"/>
</dbReference>
<evidence type="ECO:0000313" key="2">
    <source>
        <dbReference type="EMBL" id="TFK25100.1"/>
    </source>
</evidence>
<dbReference type="Pfam" id="PF00106">
    <property type="entry name" value="adh_short"/>
    <property type="match status" value="1"/>
</dbReference>
<dbReference type="InterPro" id="IPR036291">
    <property type="entry name" value="NAD(P)-bd_dom_sf"/>
</dbReference>
<keyword evidence="1" id="KW-0560">Oxidoreductase</keyword>
<evidence type="ECO:0000313" key="3">
    <source>
        <dbReference type="Proteomes" id="UP000307440"/>
    </source>
</evidence>
<dbReference type="EMBL" id="ML210190">
    <property type="protein sequence ID" value="TFK25100.1"/>
    <property type="molecule type" value="Genomic_DNA"/>
</dbReference>
<organism evidence="2 3">
    <name type="scientific">Coprinopsis marcescibilis</name>
    <name type="common">Agaric fungus</name>
    <name type="synonym">Psathyrella marcescibilis</name>
    <dbReference type="NCBI Taxonomy" id="230819"/>
    <lineage>
        <taxon>Eukaryota</taxon>
        <taxon>Fungi</taxon>
        <taxon>Dikarya</taxon>
        <taxon>Basidiomycota</taxon>
        <taxon>Agaricomycotina</taxon>
        <taxon>Agaricomycetes</taxon>
        <taxon>Agaricomycetidae</taxon>
        <taxon>Agaricales</taxon>
        <taxon>Agaricineae</taxon>
        <taxon>Psathyrellaceae</taxon>
        <taxon>Coprinopsis</taxon>
    </lineage>
</organism>
<dbReference type="InterPro" id="IPR002347">
    <property type="entry name" value="SDR_fam"/>
</dbReference>
<dbReference type="OrthoDB" id="542013at2759"/>
<proteinExistence type="predicted"/>
<accession>A0A5C3KY57</accession>
<dbReference type="Proteomes" id="UP000307440">
    <property type="component" value="Unassembled WGS sequence"/>
</dbReference>
<keyword evidence="3" id="KW-1185">Reference proteome</keyword>
<protein>
    <submittedName>
        <fullName evidence="2">NAD(P)-binding protein</fullName>
    </submittedName>
</protein>
<dbReference type="GO" id="GO:0016491">
    <property type="term" value="F:oxidoreductase activity"/>
    <property type="evidence" value="ECO:0007669"/>
    <property type="project" value="UniProtKB-KW"/>
</dbReference>
<evidence type="ECO:0000256" key="1">
    <source>
        <dbReference type="ARBA" id="ARBA00023002"/>
    </source>
</evidence>
<name>A0A5C3KY57_COPMA</name>
<dbReference type="Gene3D" id="3.40.50.720">
    <property type="entry name" value="NAD(P)-binding Rossmann-like Domain"/>
    <property type="match status" value="1"/>
</dbReference>
<sequence>MTKWSFARFASTQLASVPEVDGFKVDLSEKTVVVVGANAGLGFEASKHLARMNPHKLILACRNQERAEGALAKIKEETGYQGAEIQIVDLANFDSVKKFSDKITNEEQRLDILVENAGILPSANFTLTEDGWEPGLQINHLSTSLLGLLLLPKLIRTAEEFNIQTRMIVVSSEVHMVSQFDKELWEGENPLQTLNRRVLDIQQCVVRQTLPNILSTPSLHRAVEKRYCDTKLLNLLFIRALNERIAKTIPVVVACVNPGFCYSELRKPEHFATGLSSWINWAREKVFARTAEEGSRQLVYAAVGGRDQAKEPNNEDVTAMEAPSVDDLRGAYISDMTIAEPSDYVVSTEGHNVQQSFWVDLIKELAAVEPMVQDIVNQYLTEPVNMDSQEELAQG</sequence>
<dbReference type="STRING" id="230819.A0A5C3KY57"/>